<dbReference type="RefSeq" id="WP_271275065.1">
    <property type="nucleotide sequence ID" value="NZ_BAABFD010000005.1"/>
</dbReference>
<dbReference type="InterPro" id="IPR047789">
    <property type="entry name" value="CU044_5270-like"/>
</dbReference>
<evidence type="ECO:0000256" key="1">
    <source>
        <dbReference type="SAM" id="MobiDB-lite"/>
    </source>
</evidence>
<feature type="compositionally biased region" description="Basic and acidic residues" evidence="1">
    <location>
        <begin position="374"/>
        <end position="390"/>
    </location>
</feature>
<protein>
    <submittedName>
        <fullName evidence="3">CU044_5270 family protein</fullName>
    </submittedName>
</protein>
<evidence type="ECO:0000256" key="2">
    <source>
        <dbReference type="SAM" id="Phobius"/>
    </source>
</evidence>
<reference evidence="3 4" key="1">
    <citation type="submission" date="2022-11" db="EMBL/GenBank/DDBJ databases">
        <title>Nonomuraea corallina sp. nov., a new species of the genus Nonomuraea isolated from sea side sediment in Thai sea.</title>
        <authorList>
            <person name="Ngamcharungchit C."/>
            <person name="Matsumoto A."/>
            <person name="Suriyachadkun C."/>
            <person name="Panbangred W."/>
            <person name="Inahashi Y."/>
            <person name="Intra B."/>
        </authorList>
    </citation>
    <scope>NUCLEOTIDE SEQUENCE [LARGE SCALE GENOMIC DNA]</scope>
    <source>
        <strain evidence="3 4">DSM 43553</strain>
    </source>
</reference>
<keyword evidence="2" id="KW-1133">Transmembrane helix</keyword>
<organism evidence="3 4">
    <name type="scientific">Nonomuraea ferruginea</name>
    <dbReference type="NCBI Taxonomy" id="46174"/>
    <lineage>
        <taxon>Bacteria</taxon>
        <taxon>Bacillati</taxon>
        <taxon>Actinomycetota</taxon>
        <taxon>Actinomycetes</taxon>
        <taxon>Streptosporangiales</taxon>
        <taxon>Streptosporangiaceae</taxon>
        <taxon>Nonomuraea</taxon>
    </lineage>
</organism>
<dbReference type="EMBL" id="JAPNUD010000005">
    <property type="protein sequence ID" value="MDA0639582.1"/>
    <property type="molecule type" value="Genomic_DNA"/>
</dbReference>
<comment type="caution">
    <text evidence="3">The sequence shown here is derived from an EMBL/GenBank/DDBJ whole genome shotgun (WGS) entry which is preliminary data.</text>
</comment>
<evidence type="ECO:0000313" key="3">
    <source>
        <dbReference type="EMBL" id="MDA0639582.1"/>
    </source>
</evidence>
<name>A0ABT4SQP6_9ACTN</name>
<dbReference type="Proteomes" id="UP001212498">
    <property type="component" value="Unassembled WGS sequence"/>
</dbReference>
<proteinExistence type="predicted"/>
<keyword evidence="2" id="KW-0472">Membrane</keyword>
<keyword evidence="4" id="KW-1185">Reference proteome</keyword>
<evidence type="ECO:0000313" key="4">
    <source>
        <dbReference type="Proteomes" id="UP001212498"/>
    </source>
</evidence>
<feature type="transmembrane region" description="Helical" evidence="2">
    <location>
        <begin position="48"/>
        <end position="70"/>
    </location>
</feature>
<gene>
    <name evidence="3" type="ORF">OUY24_02990</name>
</gene>
<keyword evidence="2" id="KW-0812">Transmembrane</keyword>
<accession>A0ABT4SQP6</accession>
<dbReference type="NCBIfam" id="NF038083">
    <property type="entry name" value="CU044_5270_fam"/>
    <property type="match status" value="1"/>
</dbReference>
<feature type="region of interest" description="Disordered" evidence="1">
    <location>
        <begin position="370"/>
        <end position="390"/>
    </location>
</feature>
<sequence length="390" mass="41787">MDELSLLARALPDAPPPSAEVVEKARARLAAAQHKPVRSGRADRRGLAWGWALGAATATVAVVMAVVTLASNGTAVPPPVLVPAGANDALLRLADQVAKLPDEDGDYWRRPLLNNGLMRVRAGGETFNVLSSSRIDLWQPRDPGDPVQVEQRQQFVRPATEADERAWQAAGSPRTVQRVCAPGTRAGDCAKVRLRAKPSQCMYTRAAEPGGVLGDSRLAELTLADLAALPGDAEQLREKLRTYWKARQDGPSKDSFEEFLSTSSALLELPVQPSVRAAALRLLAGLPTTKVLGSITDPLGRPGIEVTFMKSEGFVRQFGTGDEVAERYSTILDPRTGTVLTANAAIAVESSAGLAKGTFINYQAWAPESGWTGERPERPHGCRPSDRPLP</sequence>